<keyword evidence="1" id="KW-0004">4Fe-4S</keyword>
<dbReference type="GO" id="GO:0046872">
    <property type="term" value="F:metal ion binding"/>
    <property type="evidence" value="ECO:0007669"/>
    <property type="project" value="UniProtKB-KW"/>
</dbReference>
<keyword evidence="8" id="KW-0411">Iron-sulfur</keyword>
<dbReference type="GO" id="GO:0052693">
    <property type="term" value="F:epoxyqueuosine reductase activity"/>
    <property type="evidence" value="ECO:0007669"/>
    <property type="project" value="TreeGrafter"/>
</dbReference>
<dbReference type="STRING" id="871325.SAMN05444349_12824"/>
<dbReference type="PANTHER" id="PTHR30002:SF4">
    <property type="entry name" value="EPOXYQUEUOSINE REDUCTASE"/>
    <property type="match status" value="1"/>
</dbReference>
<evidence type="ECO:0000256" key="4">
    <source>
        <dbReference type="ARBA" id="ARBA00022723"/>
    </source>
</evidence>
<accession>A0A1M5DCE8</accession>
<protein>
    <submittedName>
        <fullName evidence="10">Epoxyqueuosine reductase</fullName>
    </submittedName>
</protein>
<dbReference type="InterPro" id="IPR004453">
    <property type="entry name" value="QueG"/>
</dbReference>
<organism evidence="10 11">
    <name type="scientific">Bacteroides faecichinchillae</name>
    <dbReference type="NCBI Taxonomy" id="871325"/>
    <lineage>
        <taxon>Bacteria</taxon>
        <taxon>Pseudomonadati</taxon>
        <taxon>Bacteroidota</taxon>
        <taxon>Bacteroidia</taxon>
        <taxon>Bacteroidales</taxon>
        <taxon>Bacteroidaceae</taxon>
        <taxon>Bacteroides</taxon>
    </lineage>
</organism>
<dbReference type="PROSITE" id="PS00198">
    <property type="entry name" value="4FE4S_FER_1"/>
    <property type="match status" value="1"/>
</dbReference>
<keyword evidence="4" id="KW-0479">Metal-binding</keyword>
<keyword evidence="7" id="KW-0408">Iron</keyword>
<dbReference type="PROSITE" id="PS51379">
    <property type="entry name" value="4FE4S_FER_2"/>
    <property type="match status" value="1"/>
</dbReference>
<dbReference type="PANTHER" id="PTHR30002">
    <property type="entry name" value="EPOXYQUEUOSINE REDUCTASE"/>
    <property type="match status" value="1"/>
</dbReference>
<evidence type="ECO:0000256" key="5">
    <source>
        <dbReference type="ARBA" id="ARBA00022785"/>
    </source>
</evidence>
<evidence type="ECO:0000256" key="2">
    <source>
        <dbReference type="ARBA" id="ARBA00022490"/>
    </source>
</evidence>
<dbReference type="OrthoDB" id="9784571at2"/>
<dbReference type="InterPro" id="IPR017896">
    <property type="entry name" value="4Fe4S_Fe-S-bd"/>
</dbReference>
<sequence>MNKLLSSEQIKAEATRLGFSACGLAPAESVNESAATFFRQWLANGCQAEMAYMQNYEDKRLDPRLLVEGARTVISVALNYYPETKLPIEEYQIAWYAYGKDYHDVMKKKLNALLEFIILSSTSSETIVPATSPLTVSGRIFCDTAPILERYWAWRAGLGWIGKNTQLIIPHAGSCFFLGEVIINIVADNYDIPQKSRCGSCTRCMDACPTKALEAPFRLNSERCLSYLTIEYHGDLSPNIGQKMDKKIYGCDECQHICPWNRYSTPCKTEEFHPSPSLLQMKKSDWQSLTEEQYKTLFKGSAVKRAKYSGLMRNIRIVKESPESK</sequence>
<dbReference type="GO" id="GO:0051539">
    <property type="term" value="F:4 iron, 4 sulfur cluster binding"/>
    <property type="evidence" value="ECO:0007669"/>
    <property type="project" value="UniProtKB-KW"/>
</dbReference>
<keyword evidence="11" id="KW-1185">Reference proteome</keyword>
<dbReference type="GO" id="GO:0008616">
    <property type="term" value="P:tRNA queuosine(34) biosynthetic process"/>
    <property type="evidence" value="ECO:0007669"/>
    <property type="project" value="UniProtKB-KW"/>
</dbReference>
<dbReference type="Gene3D" id="3.30.70.20">
    <property type="match status" value="1"/>
</dbReference>
<dbReference type="InterPro" id="IPR013542">
    <property type="entry name" value="QueG_DUF1730"/>
</dbReference>
<dbReference type="RefSeq" id="WP_025075544.1">
    <property type="nucleotide sequence ID" value="NZ_FQVD01000028.1"/>
</dbReference>
<dbReference type="SUPFAM" id="SSF46548">
    <property type="entry name" value="alpha-helical ferredoxin"/>
    <property type="match status" value="1"/>
</dbReference>
<dbReference type="Pfam" id="PF08331">
    <property type="entry name" value="QueG_DUF1730"/>
    <property type="match status" value="1"/>
</dbReference>
<dbReference type="Proteomes" id="UP000184436">
    <property type="component" value="Unassembled WGS sequence"/>
</dbReference>
<evidence type="ECO:0000256" key="6">
    <source>
        <dbReference type="ARBA" id="ARBA00023002"/>
    </source>
</evidence>
<evidence type="ECO:0000259" key="9">
    <source>
        <dbReference type="PROSITE" id="PS51379"/>
    </source>
</evidence>
<evidence type="ECO:0000256" key="7">
    <source>
        <dbReference type="ARBA" id="ARBA00023004"/>
    </source>
</evidence>
<evidence type="ECO:0000313" key="11">
    <source>
        <dbReference type="Proteomes" id="UP000184436"/>
    </source>
</evidence>
<keyword evidence="5" id="KW-0671">Queuosine biosynthesis</keyword>
<evidence type="ECO:0000256" key="3">
    <source>
        <dbReference type="ARBA" id="ARBA00022694"/>
    </source>
</evidence>
<dbReference type="EMBL" id="FQVD01000028">
    <property type="protein sequence ID" value="SHF64637.1"/>
    <property type="molecule type" value="Genomic_DNA"/>
</dbReference>
<dbReference type="InterPro" id="IPR017900">
    <property type="entry name" value="4Fe4S_Fe_S_CS"/>
</dbReference>
<dbReference type="NCBIfam" id="TIGR00276">
    <property type="entry name" value="tRNA epoxyqueuosine(34) reductase QueG"/>
    <property type="match status" value="1"/>
</dbReference>
<dbReference type="Pfam" id="PF13484">
    <property type="entry name" value="Fer4_16"/>
    <property type="match status" value="1"/>
</dbReference>
<keyword evidence="6" id="KW-0560">Oxidoreductase</keyword>
<evidence type="ECO:0000313" key="10">
    <source>
        <dbReference type="EMBL" id="SHF64637.1"/>
    </source>
</evidence>
<evidence type="ECO:0000256" key="1">
    <source>
        <dbReference type="ARBA" id="ARBA00022485"/>
    </source>
</evidence>
<name>A0A1M5DCE8_9BACE</name>
<proteinExistence type="predicted"/>
<keyword evidence="3" id="KW-0819">tRNA processing</keyword>
<gene>
    <name evidence="10" type="ORF">SAMN05444349_12824</name>
</gene>
<dbReference type="AlphaFoldDB" id="A0A1M5DCE8"/>
<keyword evidence="2" id="KW-0963">Cytoplasm</keyword>
<evidence type="ECO:0000256" key="8">
    <source>
        <dbReference type="ARBA" id="ARBA00023014"/>
    </source>
</evidence>
<reference evidence="10 11" key="1">
    <citation type="submission" date="2016-11" db="EMBL/GenBank/DDBJ databases">
        <authorList>
            <person name="Jaros S."/>
            <person name="Januszkiewicz K."/>
            <person name="Wedrychowicz H."/>
        </authorList>
    </citation>
    <scope>NUCLEOTIDE SEQUENCE [LARGE SCALE GENOMIC DNA]</scope>
    <source>
        <strain evidence="10 11">DSM 26883</strain>
    </source>
</reference>
<feature type="domain" description="4Fe-4S ferredoxin-type" evidence="9">
    <location>
        <begin position="188"/>
        <end position="218"/>
    </location>
</feature>